<dbReference type="PANTHER" id="PTHR10961:SF15">
    <property type="entry name" value="FAD DEPENDENT OXIDOREDUCTASE DOMAIN-CONTAINING PROTEIN"/>
    <property type="match status" value="1"/>
</dbReference>
<dbReference type="OrthoDB" id="2219495at2759"/>
<reference evidence="7" key="1">
    <citation type="submission" date="2022-10" db="EMBL/GenBank/DDBJ databases">
        <title>Tapping the CABI collections for fungal endophytes: first genome assemblies for Collariella, Neodidymelliopsis, Ascochyta clinopodiicola, Didymella pomorum, Didymosphaeria variabile, Neocosmospora piperis and Neocucurbitaria cava.</title>
        <authorList>
            <person name="Hill R."/>
        </authorList>
    </citation>
    <scope>NUCLEOTIDE SEQUENCE</scope>
    <source>
        <strain evidence="7">IMI 355091</strain>
    </source>
</reference>
<dbReference type="Proteomes" id="UP001140510">
    <property type="component" value="Unassembled WGS sequence"/>
</dbReference>
<accession>A0A9W8Z530</accession>
<dbReference type="EMBL" id="JAPEVA010000141">
    <property type="protein sequence ID" value="KAJ4398043.1"/>
    <property type="molecule type" value="Genomic_DNA"/>
</dbReference>
<dbReference type="GO" id="GO:0050660">
    <property type="term" value="F:flavin adenine dinucleotide binding"/>
    <property type="evidence" value="ECO:0007669"/>
    <property type="project" value="InterPro"/>
</dbReference>
<protein>
    <recommendedName>
        <fullName evidence="6">FAD dependent oxidoreductase domain-containing protein</fullName>
    </recommendedName>
</protein>
<feature type="domain" description="FAD dependent oxidoreductase" evidence="6">
    <location>
        <begin position="14"/>
        <end position="250"/>
    </location>
</feature>
<keyword evidence="3" id="KW-0285">Flavoprotein</keyword>
<gene>
    <name evidence="7" type="ORF">N0V91_010508</name>
</gene>
<comment type="similarity">
    <text evidence="2">Belongs to the MSOX/MTOX family.</text>
</comment>
<evidence type="ECO:0000256" key="1">
    <source>
        <dbReference type="ARBA" id="ARBA00001974"/>
    </source>
</evidence>
<keyword evidence="8" id="KW-1185">Reference proteome</keyword>
<evidence type="ECO:0000256" key="4">
    <source>
        <dbReference type="ARBA" id="ARBA00022827"/>
    </source>
</evidence>
<organism evidence="7 8">
    <name type="scientific">Didymella pomorum</name>
    <dbReference type="NCBI Taxonomy" id="749634"/>
    <lineage>
        <taxon>Eukaryota</taxon>
        <taxon>Fungi</taxon>
        <taxon>Dikarya</taxon>
        <taxon>Ascomycota</taxon>
        <taxon>Pezizomycotina</taxon>
        <taxon>Dothideomycetes</taxon>
        <taxon>Pleosporomycetidae</taxon>
        <taxon>Pleosporales</taxon>
        <taxon>Pleosporineae</taxon>
        <taxon>Didymellaceae</taxon>
        <taxon>Didymella</taxon>
    </lineage>
</organism>
<dbReference type="Gene3D" id="3.50.50.60">
    <property type="entry name" value="FAD/NAD(P)-binding domain"/>
    <property type="match status" value="1"/>
</dbReference>
<keyword evidence="5" id="KW-0560">Oxidoreductase</keyword>
<evidence type="ECO:0000313" key="7">
    <source>
        <dbReference type="EMBL" id="KAJ4398043.1"/>
    </source>
</evidence>
<evidence type="ECO:0000313" key="8">
    <source>
        <dbReference type="Proteomes" id="UP001140510"/>
    </source>
</evidence>
<dbReference type="InterPro" id="IPR045170">
    <property type="entry name" value="MTOX"/>
</dbReference>
<comment type="caution">
    <text evidence="7">The sequence shown here is derived from an EMBL/GenBank/DDBJ whole genome shotgun (WGS) entry which is preliminary data.</text>
</comment>
<dbReference type="GO" id="GO:0008115">
    <property type="term" value="F:sarcosine oxidase activity"/>
    <property type="evidence" value="ECO:0007669"/>
    <property type="project" value="TreeGrafter"/>
</dbReference>
<dbReference type="SUPFAM" id="SSF51905">
    <property type="entry name" value="FAD/NAD(P)-binding domain"/>
    <property type="match status" value="1"/>
</dbReference>
<evidence type="ECO:0000256" key="3">
    <source>
        <dbReference type="ARBA" id="ARBA00022630"/>
    </source>
</evidence>
<dbReference type="PANTHER" id="PTHR10961">
    <property type="entry name" value="PEROXISOMAL SARCOSINE OXIDASE"/>
    <property type="match status" value="1"/>
</dbReference>
<keyword evidence="4" id="KW-0274">FAD</keyword>
<sequence>MPPPQPSKTDPINIVGAGIFGLSTALHLARRGYKNVTVFDKQPYDTTENPYFKRCDAALADLNKIIRSAYGSQTDYQQISTEAVVSWKQWNFDLETGVDGPPGMSREDRVFIQCGSLSLTNSEELPECEKATVQKMEAAGHNDTHLITTDSRHCGIAEDRGLSCMIDLFKRIVRGKSNVSVLDSTGGVAIADKACRVALRKARRLGAKFGFGPSAGTFDQLLADANGKSIGIKTKDGQTHLAELTIMACGG</sequence>
<dbReference type="Pfam" id="PF01266">
    <property type="entry name" value="DAO"/>
    <property type="match status" value="1"/>
</dbReference>
<name>A0A9W8Z530_9PLEO</name>
<evidence type="ECO:0000259" key="6">
    <source>
        <dbReference type="Pfam" id="PF01266"/>
    </source>
</evidence>
<proteinExistence type="inferred from homology"/>
<dbReference type="AlphaFoldDB" id="A0A9W8Z530"/>
<dbReference type="Gene3D" id="3.30.9.10">
    <property type="entry name" value="D-Amino Acid Oxidase, subunit A, domain 2"/>
    <property type="match status" value="1"/>
</dbReference>
<evidence type="ECO:0000256" key="2">
    <source>
        <dbReference type="ARBA" id="ARBA00010989"/>
    </source>
</evidence>
<evidence type="ECO:0000256" key="5">
    <source>
        <dbReference type="ARBA" id="ARBA00023002"/>
    </source>
</evidence>
<dbReference type="InterPro" id="IPR006076">
    <property type="entry name" value="FAD-dep_OxRdtase"/>
</dbReference>
<comment type="cofactor">
    <cofactor evidence="1">
        <name>FAD</name>
        <dbReference type="ChEBI" id="CHEBI:57692"/>
    </cofactor>
</comment>
<dbReference type="InterPro" id="IPR036188">
    <property type="entry name" value="FAD/NAD-bd_sf"/>
</dbReference>